<feature type="transmembrane region" description="Helical" evidence="11">
    <location>
        <begin position="323"/>
        <end position="343"/>
    </location>
</feature>
<dbReference type="GO" id="GO:0004376">
    <property type="term" value="F:GPI mannosyltransferase activity"/>
    <property type="evidence" value="ECO:0007669"/>
    <property type="project" value="InterPro"/>
</dbReference>
<evidence type="ECO:0000256" key="1">
    <source>
        <dbReference type="ARBA" id="ARBA00004477"/>
    </source>
</evidence>
<gene>
    <name evidence="12" type="ORF">AQI70_08555</name>
</gene>
<accession>A0A117PIB3</accession>
<keyword evidence="4" id="KW-0328">Glycosyltransferase</keyword>
<evidence type="ECO:0000256" key="2">
    <source>
        <dbReference type="ARBA" id="ARBA00004687"/>
    </source>
</evidence>
<evidence type="ECO:0000256" key="9">
    <source>
        <dbReference type="ARBA" id="ARBA00023136"/>
    </source>
</evidence>
<evidence type="ECO:0000256" key="8">
    <source>
        <dbReference type="ARBA" id="ARBA00022989"/>
    </source>
</evidence>
<feature type="region of interest" description="Disordered" evidence="10">
    <location>
        <begin position="1"/>
        <end position="23"/>
    </location>
</feature>
<keyword evidence="3" id="KW-0337">GPI-anchor biosynthesis</keyword>
<feature type="transmembrane region" description="Helical" evidence="11">
    <location>
        <begin position="29"/>
        <end position="55"/>
    </location>
</feature>
<keyword evidence="7" id="KW-0256">Endoplasmic reticulum</keyword>
<keyword evidence="5" id="KW-0808">Transferase</keyword>
<feature type="transmembrane region" description="Helical" evidence="11">
    <location>
        <begin position="297"/>
        <end position="316"/>
    </location>
</feature>
<dbReference type="RefSeq" id="WP_062146078.1">
    <property type="nucleotide sequence ID" value="NZ_KQ947985.1"/>
</dbReference>
<feature type="transmembrane region" description="Helical" evidence="11">
    <location>
        <begin position="116"/>
        <end position="140"/>
    </location>
</feature>
<dbReference type="AlphaFoldDB" id="A0A117PIB3"/>
<proteinExistence type="predicted"/>
<name>A0A117PIB3_9ACTN</name>
<dbReference type="UniPathway" id="UPA00196"/>
<feature type="transmembrane region" description="Helical" evidence="11">
    <location>
        <begin position="377"/>
        <end position="397"/>
    </location>
</feature>
<dbReference type="PANTHER" id="PTHR12468:SF2">
    <property type="entry name" value="GPI MANNOSYLTRANSFERASE 2"/>
    <property type="match status" value="1"/>
</dbReference>
<organism evidence="12 13">
    <name type="scientific">Streptomyces curacoi</name>
    <dbReference type="NCBI Taxonomy" id="146536"/>
    <lineage>
        <taxon>Bacteria</taxon>
        <taxon>Bacillati</taxon>
        <taxon>Actinomycetota</taxon>
        <taxon>Actinomycetes</taxon>
        <taxon>Kitasatosporales</taxon>
        <taxon>Streptomycetaceae</taxon>
        <taxon>Streptomyces</taxon>
    </lineage>
</organism>
<evidence type="ECO:0000256" key="3">
    <source>
        <dbReference type="ARBA" id="ARBA00022502"/>
    </source>
</evidence>
<feature type="transmembrane region" description="Helical" evidence="11">
    <location>
        <begin position="152"/>
        <end position="171"/>
    </location>
</feature>
<feature type="transmembrane region" description="Helical" evidence="11">
    <location>
        <begin position="191"/>
        <end position="221"/>
    </location>
</feature>
<protein>
    <recommendedName>
        <fullName evidence="14">Glycosyltransferase RgtA/B/C/D-like domain-containing protein</fullName>
    </recommendedName>
</protein>
<evidence type="ECO:0000256" key="5">
    <source>
        <dbReference type="ARBA" id="ARBA00022679"/>
    </source>
</evidence>
<dbReference type="EMBL" id="LMWJ01000004">
    <property type="protein sequence ID" value="KUM80197.1"/>
    <property type="molecule type" value="Genomic_DNA"/>
</dbReference>
<keyword evidence="13" id="KW-1185">Reference proteome</keyword>
<keyword evidence="8 11" id="KW-1133">Transmembrane helix</keyword>
<evidence type="ECO:0000256" key="11">
    <source>
        <dbReference type="SAM" id="Phobius"/>
    </source>
</evidence>
<evidence type="ECO:0008006" key="14">
    <source>
        <dbReference type="Google" id="ProtNLM"/>
    </source>
</evidence>
<evidence type="ECO:0000256" key="4">
    <source>
        <dbReference type="ARBA" id="ARBA00022676"/>
    </source>
</evidence>
<dbReference type="Proteomes" id="UP000054024">
    <property type="component" value="Unassembled WGS sequence"/>
</dbReference>
<evidence type="ECO:0000313" key="12">
    <source>
        <dbReference type="EMBL" id="KUM80197.1"/>
    </source>
</evidence>
<feature type="transmembrane region" description="Helical" evidence="11">
    <location>
        <begin position="233"/>
        <end position="254"/>
    </location>
</feature>
<evidence type="ECO:0000256" key="7">
    <source>
        <dbReference type="ARBA" id="ARBA00022824"/>
    </source>
</evidence>
<evidence type="ECO:0000313" key="13">
    <source>
        <dbReference type="Proteomes" id="UP000054024"/>
    </source>
</evidence>
<reference evidence="12 13" key="1">
    <citation type="submission" date="2015-10" db="EMBL/GenBank/DDBJ databases">
        <title>Draft genome sequence of Streptomyces curacoi DSM 40107, type strain for the species Streptomyces curacoi.</title>
        <authorList>
            <person name="Ruckert C."/>
            <person name="Winkler A."/>
            <person name="Kalinowski J."/>
            <person name="Kampfer P."/>
            <person name="Glaeser S."/>
        </authorList>
    </citation>
    <scope>NUCLEOTIDE SEQUENCE [LARGE SCALE GENOMIC DNA]</scope>
    <source>
        <strain evidence="12 13">DSM 40107</strain>
    </source>
</reference>
<keyword evidence="6 11" id="KW-0812">Transmembrane</keyword>
<dbReference type="PANTHER" id="PTHR12468">
    <property type="entry name" value="GPI MANNOSYLTRANSFERASE 2"/>
    <property type="match status" value="1"/>
</dbReference>
<keyword evidence="9 11" id="KW-0472">Membrane</keyword>
<comment type="caution">
    <text evidence="12">The sequence shown here is derived from an EMBL/GenBank/DDBJ whole genome shotgun (WGS) entry which is preliminary data.</text>
</comment>
<dbReference type="STRING" id="146536.AQI70_08555"/>
<dbReference type="GO" id="GO:0016020">
    <property type="term" value="C:membrane"/>
    <property type="evidence" value="ECO:0007669"/>
    <property type="project" value="GOC"/>
</dbReference>
<dbReference type="InterPro" id="IPR007315">
    <property type="entry name" value="PIG-V/Gpi18"/>
</dbReference>
<evidence type="ECO:0000256" key="10">
    <source>
        <dbReference type="SAM" id="MobiDB-lite"/>
    </source>
</evidence>
<sequence>MTHVSTLAPPAVTPRETAGRTAPRRSLPVAAGTALGLFAVARLAGLTVVAAVAWATGDKRPLALLGRSWDSLWYLGIAAHGYGRTLRFEPGAVQSDLAFFPLYPALVRAVATLTPLGGGACGLLVSWSAAGVAACGVYALGARLHGRAVGTALVLLWGLLPHSVVLSMAYTEPVLTAFAAWSLYAVLGGRWLWAGALAALAGLARPNGFAVAAAVLAAAAYEAWRGRRQTGGVTHRLWTGAALAPLGWAAYVLWVGHRTGDLLGGYFEVQRRWGSTFDFGRGSARFVRHVLLHGDRFVFPMTMVIVAAAVLLYGLLLADRAPLVLLVYSGVLLLVALGGSGFFESKPRFLLPAFPLLLPLARALVRTARARPWHAAVVAGALAGLSLTYGAYLVVIADTPL</sequence>
<comment type="pathway">
    <text evidence="2">Glycolipid biosynthesis; glycosylphosphatidylinositol-anchor biosynthesis.</text>
</comment>
<evidence type="ECO:0000256" key="6">
    <source>
        <dbReference type="ARBA" id="ARBA00022692"/>
    </source>
</evidence>
<dbReference type="OrthoDB" id="151635at2"/>
<dbReference type="GO" id="GO:0006506">
    <property type="term" value="P:GPI anchor biosynthetic process"/>
    <property type="evidence" value="ECO:0007669"/>
    <property type="project" value="UniProtKB-UniPathway"/>
</dbReference>
<dbReference type="GO" id="GO:0000009">
    <property type="term" value="F:alpha-1,6-mannosyltransferase activity"/>
    <property type="evidence" value="ECO:0007669"/>
    <property type="project" value="InterPro"/>
</dbReference>
<comment type="subcellular location">
    <subcellularLocation>
        <location evidence="1">Endoplasmic reticulum membrane</location>
        <topology evidence="1">Multi-pass membrane protein</topology>
    </subcellularLocation>
</comment>
<feature type="transmembrane region" description="Helical" evidence="11">
    <location>
        <begin position="349"/>
        <end position="365"/>
    </location>
</feature>